<dbReference type="PANTHER" id="PTHR10804:SF11">
    <property type="entry name" value="PROLIFERATION-ASSOCIATED PROTEIN 2G4"/>
    <property type="match status" value="1"/>
</dbReference>
<dbReference type="InterPro" id="IPR036005">
    <property type="entry name" value="Creatinase/aminopeptidase-like"/>
</dbReference>
<evidence type="ECO:0000259" key="2">
    <source>
        <dbReference type="Pfam" id="PF00557"/>
    </source>
</evidence>
<keyword evidence="4" id="KW-1185">Reference proteome</keyword>
<feature type="domain" description="Peptidase M24" evidence="2">
    <location>
        <begin position="29"/>
        <end position="184"/>
    </location>
</feature>
<dbReference type="InterPro" id="IPR047113">
    <property type="entry name" value="PA2G4/ARX1"/>
</dbReference>
<dbReference type="AlphaFoldDB" id="A0A9W8B5Z0"/>
<dbReference type="Gene3D" id="1.10.10.10">
    <property type="entry name" value="Winged helix-like DNA-binding domain superfamily/Winged helix DNA-binding domain"/>
    <property type="match status" value="1"/>
</dbReference>
<dbReference type="SUPFAM" id="SSF55920">
    <property type="entry name" value="Creatinase/aminopeptidase"/>
    <property type="match status" value="1"/>
</dbReference>
<dbReference type="InterPro" id="IPR036388">
    <property type="entry name" value="WH-like_DNA-bd_sf"/>
</dbReference>
<evidence type="ECO:0000313" key="4">
    <source>
        <dbReference type="Proteomes" id="UP001151582"/>
    </source>
</evidence>
<dbReference type="InterPro" id="IPR036390">
    <property type="entry name" value="WH_DNA-bd_sf"/>
</dbReference>
<reference evidence="3" key="1">
    <citation type="submission" date="2022-07" db="EMBL/GenBank/DDBJ databases">
        <title>Phylogenomic reconstructions and comparative analyses of Kickxellomycotina fungi.</title>
        <authorList>
            <person name="Reynolds N.K."/>
            <person name="Stajich J.E."/>
            <person name="Barry K."/>
            <person name="Grigoriev I.V."/>
            <person name="Crous P."/>
            <person name="Smith M.E."/>
        </authorList>
    </citation>
    <scope>NUCLEOTIDE SEQUENCE</scope>
    <source>
        <strain evidence="3">RSA 567</strain>
    </source>
</reference>
<comment type="similarity">
    <text evidence="1">Belongs to the peptidase M24 family.</text>
</comment>
<dbReference type="PANTHER" id="PTHR10804">
    <property type="entry name" value="PROTEASE FAMILY M24 METHIONYL AMINOPEPTIDASE, AMINOPEPTIDASE P"/>
    <property type="match status" value="1"/>
</dbReference>
<evidence type="ECO:0000256" key="1">
    <source>
        <dbReference type="ARBA" id="ARBA00007319"/>
    </source>
</evidence>
<dbReference type="EMBL" id="JANBQB010000502">
    <property type="protein sequence ID" value="KAJ1975685.1"/>
    <property type="molecule type" value="Genomic_DNA"/>
</dbReference>
<name>A0A9W8B5Z0_9FUNG</name>
<sequence>MPIGRKPAGAAAKKAPVALGIAEPKVVESYKAAAKIANETMKTLIDACQPGTKVLDLCALGDKTMTDSLAKVDLPAETAKGIAFPTTVTPNQLVAHLSPMKESDDATMELKDGDLVKLQLGIQIDGYPALVGHSLVVGQTSTQGRKADVLLAAHYAAEVALRMFTPGTKNMDITQAVQKAAQAYETVPAEGMLSTEMTQNKVYGEKAVILNPSMELRRSHKVAKVEAHEVYQVDITVCTGDGKPRETEHRTTVFHKSGTRVGLKMQTSRTAFTEVTKRFPHFPFTLRTFSDERKGRLGMMECRKTGVVVPHDIFTEKEGELVAQFQFTVLVHPEGPEKITGTWFDPASAQSDKKIEDEELLKLLAN</sequence>
<gene>
    <name evidence="3" type="primary">PA2G4</name>
    <name evidence="3" type="ORF">H4R34_004250</name>
</gene>
<protein>
    <submittedName>
        <fullName evidence="3">Proliferation-associated protein 2G4</fullName>
    </submittedName>
</protein>
<dbReference type="FunFam" id="1.10.10.10:FF:000029">
    <property type="entry name" value="Proliferation-associated 2G4, a"/>
    <property type="match status" value="1"/>
</dbReference>
<evidence type="ECO:0000313" key="3">
    <source>
        <dbReference type="EMBL" id="KAJ1975685.1"/>
    </source>
</evidence>
<dbReference type="SUPFAM" id="SSF46785">
    <property type="entry name" value="Winged helix' DNA-binding domain"/>
    <property type="match status" value="1"/>
</dbReference>
<organism evidence="3 4">
    <name type="scientific">Dimargaris verticillata</name>
    <dbReference type="NCBI Taxonomy" id="2761393"/>
    <lineage>
        <taxon>Eukaryota</taxon>
        <taxon>Fungi</taxon>
        <taxon>Fungi incertae sedis</taxon>
        <taxon>Zoopagomycota</taxon>
        <taxon>Kickxellomycotina</taxon>
        <taxon>Dimargaritomycetes</taxon>
        <taxon>Dimargaritales</taxon>
        <taxon>Dimargaritaceae</taxon>
        <taxon>Dimargaris</taxon>
    </lineage>
</organism>
<dbReference type="Proteomes" id="UP001151582">
    <property type="component" value="Unassembled WGS sequence"/>
</dbReference>
<dbReference type="CDD" id="cd01089">
    <property type="entry name" value="PA2G4-like"/>
    <property type="match status" value="1"/>
</dbReference>
<accession>A0A9W8B5Z0</accession>
<dbReference type="InterPro" id="IPR000994">
    <property type="entry name" value="Pept_M24"/>
</dbReference>
<proteinExistence type="inferred from homology"/>
<dbReference type="OrthoDB" id="5876363at2759"/>
<dbReference type="Pfam" id="PF00557">
    <property type="entry name" value="Peptidase_M24"/>
    <property type="match status" value="1"/>
</dbReference>
<comment type="caution">
    <text evidence="3">The sequence shown here is derived from an EMBL/GenBank/DDBJ whole genome shotgun (WGS) entry which is preliminary data.</text>
</comment>
<dbReference type="Gene3D" id="3.90.230.10">
    <property type="entry name" value="Creatinase/methionine aminopeptidase superfamily"/>
    <property type="match status" value="1"/>
</dbReference>